<evidence type="ECO:0000256" key="9">
    <source>
        <dbReference type="ARBA" id="ARBA00023136"/>
    </source>
</evidence>
<keyword evidence="9 12" id="KW-0472">Membrane</keyword>
<dbReference type="NCBIfam" id="TIGR01103">
    <property type="entry name" value="fliP"/>
    <property type="match status" value="1"/>
</dbReference>
<evidence type="ECO:0000256" key="4">
    <source>
        <dbReference type="ARBA" id="ARBA00022475"/>
    </source>
</evidence>
<evidence type="ECO:0000256" key="3">
    <source>
        <dbReference type="ARBA" id="ARBA00022448"/>
    </source>
</evidence>
<keyword evidence="14" id="KW-0969">Cilium</keyword>
<feature type="transmembrane region" description="Helical" evidence="12">
    <location>
        <begin position="220"/>
        <end position="241"/>
    </location>
</feature>
<keyword evidence="7 12" id="KW-0653">Protein transport</keyword>
<dbReference type="Pfam" id="PF00813">
    <property type="entry name" value="FliP"/>
    <property type="match status" value="1"/>
</dbReference>
<evidence type="ECO:0000256" key="13">
    <source>
        <dbReference type="SAM" id="SignalP"/>
    </source>
</evidence>
<evidence type="ECO:0000313" key="14">
    <source>
        <dbReference type="EMBL" id="ABJ88369.1"/>
    </source>
</evidence>
<dbReference type="STRING" id="234267.Acid_7461"/>
<dbReference type="PRINTS" id="PR01302">
    <property type="entry name" value="TYPE3IMPPROT"/>
</dbReference>
<evidence type="ECO:0000256" key="10">
    <source>
        <dbReference type="ARBA" id="ARBA00023143"/>
    </source>
</evidence>
<keyword evidence="5 12" id="KW-0812">Transmembrane</keyword>
<evidence type="ECO:0000256" key="11">
    <source>
        <dbReference type="ARBA" id="ARBA00023225"/>
    </source>
</evidence>
<dbReference type="GO" id="GO:0005886">
    <property type="term" value="C:plasma membrane"/>
    <property type="evidence" value="ECO:0007669"/>
    <property type="project" value="UniProtKB-SubCell"/>
</dbReference>
<dbReference type="PANTHER" id="PTHR30587:SF0">
    <property type="entry name" value="FLAGELLAR BIOSYNTHETIC PROTEIN FLIP"/>
    <property type="match status" value="1"/>
</dbReference>
<dbReference type="InterPro" id="IPR005837">
    <property type="entry name" value="FliP"/>
</dbReference>
<sequence precursor="true">MSWRRILVCALGGAQLAAAAATEPFSLLGISAGKNGVSLSVPMQIVILLTLMTLLPAAVMSITPFLRIVVVLHFLRQALGTQSTPSNQVLIGLALFLALLVMQPVIADMYHQGWEPMEAGQLSPERALEQGSVPLHNFLAKFAREKDIHLFVEISHAPAPRTPADLEMKVLIPAYILSELKTGFQIGAVLFLPFLIIDLVIASVTLSIGMVQLPPVMISAPFKILLFVLVDGWNLVVGSLMRSFY</sequence>
<keyword evidence="13" id="KW-0732">Signal</keyword>
<dbReference type="FunCoup" id="Q01PQ1">
    <property type="interactions" value="91"/>
</dbReference>
<comment type="similarity">
    <text evidence="1 12">Belongs to the FliP/MopC/SpaP family.</text>
</comment>
<reference evidence="14" key="1">
    <citation type="submission" date="2006-10" db="EMBL/GenBank/DDBJ databases">
        <title>Complete sequence of Solibacter usitatus Ellin6076.</title>
        <authorList>
            <consortium name="US DOE Joint Genome Institute"/>
            <person name="Copeland A."/>
            <person name="Lucas S."/>
            <person name="Lapidus A."/>
            <person name="Barry K."/>
            <person name="Detter J.C."/>
            <person name="Glavina del Rio T."/>
            <person name="Hammon N."/>
            <person name="Israni S."/>
            <person name="Dalin E."/>
            <person name="Tice H."/>
            <person name="Pitluck S."/>
            <person name="Thompson L.S."/>
            <person name="Brettin T."/>
            <person name="Bruce D."/>
            <person name="Han C."/>
            <person name="Tapia R."/>
            <person name="Gilna P."/>
            <person name="Schmutz J."/>
            <person name="Larimer F."/>
            <person name="Land M."/>
            <person name="Hauser L."/>
            <person name="Kyrpides N."/>
            <person name="Mikhailova N."/>
            <person name="Janssen P.H."/>
            <person name="Kuske C.R."/>
            <person name="Richardson P."/>
        </authorList>
    </citation>
    <scope>NUCLEOTIDE SEQUENCE</scope>
    <source>
        <strain evidence="14">Ellin6076</strain>
    </source>
</reference>
<dbReference type="eggNOG" id="COG1338">
    <property type="taxonomic scope" value="Bacteria"/>
</dbReference>
<feature type="signal peptide" evidence="13">
    <location>
        <begin position="1"/>
        <end position="20"/>
    </location>
</feature>
<feature type="transmembrane region" description="Helical" evidence="12">
    <location>
        <begin position="45"/>
        <end position="75"/>
    </location>
</feature>
<dbReference type="PRINTS" id="PR00951">
    <property type="entry name" value="FLGBIOSNFLIP"/>
</dbReference>
<dbReference type="InParanoid" id="Q01PQ1"/>
<dbReference type="PANTHER" id="PTHR30587">
    <property type="entry name" value="FLAGELLAR BIOSYNTHETIC PROTEIN FLIP"/>
    <property type="match status" value="1"/>
</dbReference>
<name>Q01PQ1_SOLUE</name>
<evidence type="ECO:0000256" key="1">
    <source>
        <dbReference type="ARBA" id="ARBA00006257"/>
    </source>
</evidence>
<dbReference type="AlphaFoldDB" id="Q01PQ1"/>
<keyword evidence="3 12" id="KW-0813">Transport</keyword>
<dbReference type="PROSITE" id="PS01061">
    <property type="entry name" value="FLIP_2"/>
    <property type="match status" value="1"/>
</dbReference>
<dbReference type="KEGG" id="sus:Acid_7461"/>
<dbReference type="GO" id="GO:0009425">
    <property type="term" value="C:bacterial-type flagellum basal body"/>
    <property type="evidence" value="ECO:0007669"/>
    <property type="project" value="UniProtKB-SubCell"/>
</dbReference>
<dbReference type="HOGENOM" id="CLU_042028_0_1_0"/>
<gene>
    <name evidence="12" type="primary">fliP</name>
    <name evidence="14" type="ordered locus">Acid_7461</name>
</gene>
<keyword evidence="11 12" id="KW-1006">Bacterial flagellum protein export</keyword>
<proteinExistence type="inferred from homology"/>
<organism evidence="14">
    <name type="scientific">Solibacter usitatus (strain Ellin6076)</name>
    <dbReference type="NCBI Taxonomy" id="234267"/>
    <lineage>
        <taxon>Bacteria</taxon>
        <taxon>Pseudomonadati</taxon>
        <taxon>Acidobacteriota</taxon>
        <taxon>Terriglobia</taxon>
        <taxon>Bryobacterales</taxon>
        <taxon>Solibacteraceae</taxon>
        <taxon>Candidatus Solibacter</taxon>
    </lineage>
</organism>
<comment type="subcellular location">
    <subcellularLocation>
        <location evidence="12">Cell membrane</location>
        <topology evidence="12">Multi-pass membrane protein</topology>
    </subcellularLocation>
    <subcellularLocation>
        <location evidence="12">Bacterial flagellum basal body</location>
    </subcellularLocation>
</comment>
<keyword evidence="4 12" id="KW-1003">Cell membrane</keyword>
<dbReference type="EMBL" id="CP000473">
    <property type="protein sequence ID" value="ABJ88369.1"/>
    <property type="molecule type" value="Genomic_DNA"/>
</dbReference>
<dbReference type="GO" id="GO:0044781">
    <property type="term" value="P:bacterial-type flagellum organization"/>
    <property type="evidence" value="ECO:0007669"/>
    <property type="project" value="UniProtKB-UniRule"/>
</dbReference>
<dbReference type="NCBIfam" id="NF009438">
    <property type="entry name" value="PRK12797.1"/>
    <property type="match status" value="1"/>
</dbReference>
<keyword evidence="6 12" id="KW-1005">Bacterial flagellum biogenesis</keyword>
<evidence type="ECO:0000256" key="6">
    <source>
        <dbReference type="ARBA" id="ARBA00022795"/>
    </source>
</evidence>
<keyword evidence="10" id="KW-0975">Bacterial flagellum</keyword>
<evidence type="ECO:0000256" key="7">
    <source>
        <dbReference type="ARBA" id="ARBA00022927"/>
    </source>
</evidence>
<accession>Q01PQ1</accession>
<feature type="chain" id="PRO_5004163165" description="Flagellar biosynthetic protein FliP" evidence="13">
    <location>
        <begin position="21"/>
        <end position="245"/>
    </location>
</feature>
<keyword evidence="8 12" id="KW-1133">Transmembrane helix</keyword>
<evidence type="ECO:0000256" key="2">
    <source>
        <dbReference type="ARBA" id="ARBA00021714"/>
    </source>
</evidence>
<evidence type="ECO:0000256" key="8">
    <source>
        <dbReference type="ARBA" id="ARBA00022989"/>
    </source>
</evidence>
<keyword evidence="14" id="KW-0282">Flagellum</keyword>
<dbReference type="GO" id="GO:0009306">
    <property type="term" value="P:protein secretion"/>
    <property type="evidence" value="ECO:0007669"/>
    <property type="project" value="UniProtKB-UniRule"/>
</dbReference>
<evidence type="ECO:0000256" key="12">
    <source>
        <dbReference type="RuleBase" id="RU362069"/>
    </source>
</evidence>
<dbReference type="InterPro" id="IPR005838">
    <property type="entry name" value="T3SS_IM_P"/>
</dbReference>
<feature type="transmembrane region" description="Helical" evidence="12">
    <location>
        <begin position="87"/>
        <end position="107"/>
    </location>
</feature>
<feature type="transmembrane region" description="Helical" evidence="12">
    <location>
        <begin position="184"/>
        <end position="208"/>
    </location>
</feature>
<keyword evidence="14" id="KW-0966">Cell projection</keyword>
<evidence type="ECO:0000256" key="5">
    <source>
        <dbReference type="ARBA" id="ARBA00022692"/>
    </source>
</evidence>
<protein>
    <recommendedName>
        <fullName evidence="2 12">Flagellar biosynthetic protein FliP</fullName>
    </recommendedName>
</protein>
<comment type="function">
    <text evidence="12">Plays a role in the flagellum-specific transport system.</text>
</comment>